<dbReference type="CDD" id="cd08276">
    <property type="entry name" value="MDR7"/>
    <property type="match status" value="1"/>
</dbReference>
<evidence type="ECO:0000256" key="1">
    <source>
        <dbReference type="ARBA" id="ARBA00001255"/>
    </source>
</evidence>
<dbReference type="InterPro" id="IPR013785">
    <property type="entry name" value="Aldolase_TIM"/>
</dbReference>
<dbReference type="InterPro" id="IPR013154">
    <property type="entry name" value="ADH-like_N"/>
</dbReference>
<sequence length="1186" mass="129479">MAPSSQKQWTVLNAEKDFDGLKYDDAPVPKVGENEVLVKLRGASLNYRDLIIPKGSYPFPLNLPVVPGSDGSGEVVEVGSKVSQFKKGDKVVTLFNQLHQYGAIDAAASNSGLGGVIDGTLRQYGVFNENGVVRAPSNLNFIESSTLTCAGLTSWNALYGLKPLQPGQTVVVQGTGGVSIFALQFAKAAGATVIATTSSDAKGKKLKELGADHVINYKTQPNWGEIARSLTRDNAGADHIIEVGGAGTLKQSFKCIKFEGVISVIGFLGGMDPKTIPGVLDTLSHICTVRGVYVGSKALMNDMIKAIEANDIHPVVDETVFTLDKAREAYEYMTSDNMSVDVTTYPELGQFTTLKGEKVCLLTFASDLILESDSEQDFEVQVWHNINTPEWAALPLEKCPPATTADTRLVYSEEIPRPQSGTAEFTVRYRENPEAEWQWVNKEQGVDNGELAFTALDLGPSLKQASASDFGKYFDDLSSDINVEVRKSEAPGASLWQLLGSVEPAKDGHSGVAQVPLGVPSSVSRFFALVRVGTPWLGPRQGKQLRLKEDAILCSFLRKDGVHVVLLGVSGIDDVLTVLCSGPNGSVSVKAQNDNLTPARFQILAAAADQFEIAMSALIYEARKLVRPYEVTIKHEPKAEWLSSWYDGLTYCTWNGIGQDLTEEKILSALDELKAHGIKISGLIIDDNWQSLDNEGAGEWGCGWKQFEANPKTFPNGLAKTVSTIRERHHNIEHIAVWHALLGYWGGISPDGELAAAYKTKEVKLNSDTRTSILAIDPDDIQRFYNDFYKFLWTAGITGIKADAQSFLDLLADPDDRKRFTTAYQDAWSISSLRYFGPKVISCMSQLPQIIFHSQLPTNKSTIAVRNSDDFFPDIPDSHIWHVFCNGHNALLTRYLNVLPDWDMFQTSHAYAGFHAAARCVSGGPITITDTPGQHNLSLIKQMTAQTIQGNTITLRPSVVGRTLDMYREIGEGHILRIGTYTGRARTGSGIIGLFNVLSKTKSATIVVDDFPGIYASKSDEGEEKKTTYIVRAHTSGKIAETLSAASVISIKLKQKGWEILTAYPTHSFTLKESATTTQVAVLGLLGKMTGVAALLGYDAYIQSNGQFRIDVNLKALGVLGVYVSDLGRWDIDDDLMVLISGRPIPRKTVWKEDGKVLAVDVGEAWRALDLEAGWSNEVRLSIYLA</sequence>
<dbReference type="Gene3D" id="3.20.20.70">
    <property type="entry name" value="Aldolase class I"/>
    <property type="match status" value="1"/>
</dbReference>
<keyword evidence="3" id="KW-0119">Carbohydrate metabolism</keyword>
<name>A0ABR4KY51_9EURO</name>
<dbReference type="SMART" id="SM00829">
    <property type="entry name" value="PKS_ER"/>
    <property type="match status" value="1"/>
</dbReference>
<dbReference type="InterPro" id="IPR008811">
    <property type="entry name" value="Glycosyl_hydrolases_36"/>
</dbReference>
<comment type="similarity">
    <text evidence="2">Belongs to the glycosyl hydrolases 36 family.</text>
</comment>
<organism evidence="6 7">
    <name type="scientific">Aspergillus pseudoustus</name>
    <dbReference type="NCBI Taxonomy" id="1810923"/>
    <lineage>
        <taxon>Eukaryota</taxon>
        <taxon>Fungi</taxon>
        <taxon>Dikarya</taxon>
        <taxon>Ascomycota</taxon>
        <taxon>Pezizomycotina</taxon>
        <taxon>Eurotiomycetes</taxon>
        <taxon>Eurotiomycetidae</taxon>
        <taxon>Eurotiales</taxon>
        <taxon>Aspergillaceae</taxon>
        <taxon>Aspergillus</taxon>
        <taxon>Aspergillus subgen. Nidulantes</taxon>
    </lineage>
</organism>
<comment type="catalytic activity">
    <reaction evidence="1">
        <text>Hydrolysis of terminal, non-reducing alpha-D-galactose residues in alpha-D-galactosides, including galactose oligosaccharides, galactomannans and galactolipids.</text>
        <dbReference type="EC" id="3.2.1.22"/>
    </reaction>
</comment>
<dbReference type="InterPro" id="IPR017853">
    <property type="entry name" value="GH"/>
</dbReference>
<dbReference type="SUPFAM" id="SSF51445">
    <property type="entry name" value="(Trans)glycosidases"/>
    <property type="match status" value="1"/>
</dbReference>
<dbReference type="InterPro" id="IPR011032">
    <property type="entry name" value="GroES-like_sf"/>
</dbReference>
<reference evidence="6 7" key="1">
    <citation type="submission" date="2024-07" db="EMBL/GenBank/DDBJ databases">
        <title>Section-level genome sequencing and comparative genomics of Aspergillus sections Usti and Cavernicolus.</title>
        <authorList>
            <consortium name="Lawrence Berkeley National Laboratory"/>
            <person name="Nybo J.L."/>
            <person name="Vesth T.C."/>
            <person name="Theobald S."/>
            <person name="Frisvad J.C."/>
            <person name="Larsen T.O."/>
            <person name="Kjaerboelling I."/>
            <person name="Rothschild-Mancinelli K."/>
            <person name="Lyhne E.K."/>
            <person name="Kogle M.E."/>
            <person name="Barry K."/>
            <person name="Clum A."/>
            <person name="Na H."/>
            <person name="Ledsgaard L."/>
            <person name="Lin J."/>
            <person name="Lipzen A."/>
            <person name="Kuo A."/>
            <person name="Riley R."/>
            <person name="Mondo S."/>
            <person name="Labutti K."/>
            <person name="Haridas S."/>
            <person name="Pangalinan J."/>
            <person name="Salamov A.A."/>
            <person name="Simmons B.A."/>
            <person name="Magnuson J.K."/>
            <person name="Chen J."/>
            <person name="Drula E."/>
            <person name="Henrissat B."/>
            <person name="Wiebenga A."/>
            <person name="Lubbers R.J."/>
            <person name="Gomes A.C."/>
            <person name="Makela M.R."/>
            <person name="Stajich J."/>
            <person name="Grigoriev I.V."/>
            <person name="Mortensen U.H."/>
            <person name="De Vries R.P."/>
            <person name="Baker S.E."/>
            <person name="Andersen M.R."/>
        </authorList>
    </citation>
    <scope>NUCLEOTIDE SEQUENCE [LARGE SCALE GENOMIC DNA]</scope>
    <source>
        <strain evidence="6 7">CBS 123904</strain>
    </source>
</reference>
<dbReference type="Proteomes" id="UP001610446">
    <property type="component" value="Unassembled WGS sequence"/>
</dbReference>
<dbReference type="PANTHER" id="PTHR31268:SF32">
    <property type="entry name" value="GALACTINOL--SUCROSE GALACTOSYLTRANSFERASE 2-RELATED"/>
    <property type="match status" value="1"/>
</dbReference>
<evidence type="ECO:0000256" key="4">
    <source>
        <dbReference type="ARBA" id="ARBA00049426"/>
    </source>
</evidence>
<accession>A0ABR4KY51</accession>
<dbReference type="Pfam" id="PF05691">
    <property type="entry name" value="Raffinose_syn"/>
    <property type="match status" value="1"/>
</dbReference>
<evidence type="ECO:0000313" key="6">
    <source>
        <dbReference type="EMBL" id="KAL2857197.1"/>
    </source>
</evidence>
<dbReference type="PANTHER" id="PTHR31268">
    <property type="match status" value="1"/>
</dbReference>
<dbReference type="Pfam" id="PF00107">
    <property type="entry name" value="ADH_zinc_N"/>
    <property type="match status" value="1"/>
</dbReference>
<protein>
    <recommendedName>
        <fullName evidence="5">Enoyl reductase (ER) domain-containing protein</fullName>
    </recommendedName>
</protein>
<proteinExistence type="inferred from homology"/>
<dbReference type="SUPFAM" id="SSF50129">
    <property type="entry name" value="GroES-like"/>
    <property type="match status" value="1"/>
</dbReference>
<dbReference type="InterPro" id="IPR020843">
    <property type="entry name" value="ER"/>
</dbReference>
<evidence type="ECO:0000313" key="7">
    <source>
        <dbReference type="Proteomes" id="UP001610446"/>
    </source>
</evidence>
<dbReference type="EMBL" id="JBFXLU010000005">
    <property type="protein sequence ID" value="KAL2857197.1"/>
    <property type="molecule type" value="Genomic_DNA"/>
</dbReference>
<dbReference type="Gene3D" id="3.40.50.720">
    <property type="entry name" value="NAD(P)-binding Rossmann-like Domain"/>
    <property type="match status" value="1"/>
</dbReference>
<dbReference type="InterPro" id="IPR013149">
    <property type="entry name" value="ADH-like_C"/>
</dbReference>
<gene>
    <name evidence="6" type="ORF">BJY01DRAFT_231190</name>
</gene>
<feature type="domain" description="Enoyl reductase (ER)" evidence="5">
    <location>
        <begin position="16"/>
        <end position="340"/>
    </location>
</feature>
<keyword evidence="7" id="KW-1185">Reference proteome</keyword>
<dbReference type="Gene3D" id="3.90.180.10">
    <property type="entry name" value="Medium-chain alcohol dehydrogenases, catalytic domain"/>
    <property type="match status" value="1"/>
</dbReference>
<comment type="catalytic activity">
    <reaction evidence="4">
        <text>alpha-D-galactosyl-(1-&gt;3)-1D-myo-inositol + sucrose = raffinose + myo-inositol</text>
        <dbReference type="Rhea" id="RHEA:20161"/>
        <dbReference type="ChEBI" id="CHEBI:16634"/>
        <dbReference type="ChEBI" id="CHEBI:17268"/>
        <dbReference type="ChEBI" id="CHEBI:17505"/>
        <dbReference type="ChEBI" id="CHEBI:17992"/>
        <dbReference type="EC" id="2.4.1.82"/>
    </reaction>
</comment>
<dbReference type="InterPro" id="IPR036291">
    <property type="entry name" value="NAD(P)-bd_dom_sf"/>
</dbReference>
<evidence type="ECO:0000259" key="5">
    <source>
        <dbReference type="SMART" id="SM00829"/>
    </source>
</evidence>
<dbReference type="Pfam" id="PF08240">
    <property type="entry name" value="ADH_N"/>
    <property type="match status" value="1"/>
</dbReference>
<evidence type="ECO:0000256" key="2">
    <source>
        <dbReference type="ARBA" id="ARBA00007240"/>
    </source>
</evidence>
<comment type="caution">
    <text evidence="6">The sequence shown here is derived from an EMBL/GenBank/DDBJ whole genome shotgun (WGS) entry which is preliminary data.</text>
</comment>
<evidence type="ECO:0000256" key="3">
    <source>
        <dbReference type="ARBA" id="ARBA00023277"/>
    </source>
</evidence>
<dbReference type="SUPFAM" id="SSF51735">
    <property type="entry name" value="NAD(P)-binding Rossmann-fold domains"/>
    <property type="match status" value="1"/>
</dbReference>